<feature type="compositionally biased region" description="Acidic residues" evidence="1">
    <location>
        <begin position="41"/>
        <end position="54"/>
    </location>
</feature>
<accession>A0ABP8ZF48</accession>
<dbReference type="EMBL" id="BAABIE010000013">
    <property type="protein sequence ID" value="GAA4754029.1"/>
    <property type="molecule type" value="Genomic_DNA"/>
</dbReference>
<sequence>MEDSTSEGHPMTEVDQQLDTELVADEVRQESAGPSAPTGEEVTDDLEKPEDEPETFPREYVEKLRQENGKYRQRAQQADDLAQRLHTALVAADGRLQDPTDLAFDPSHLDDDNLTAAIDDLIERKPHLAARRIVGDVGQGATTTAGAVNLLGILGGR</sequence>
<reference evidence="3" key="1">
    <citation type="journal article" date="2019" name="Int. J. Syst. Evol. Microbiol.">
        <title>The Global Catalogue of Microorganisms (GCM) 10K type strain sequencing project: providing services to taxonomists for standard genome sequencing and annotation.</title>
        <authorList>
            <consortium name="The Broad Institute Genomics Platform"/>
            <consortium name="The Broad Institute Genome Sequencing Center for Infectious Disease"/>
            <person name="Wu L."/>
            <person name="Ma J."/>
        </authorList>
    </citation>
    <scope>NUCLEOTIDE SEQUENCE [LARGE SCALE GENOMIC DNA]</scope>
    <source>
        <strain evidence="3">JCM 18077</strain>
    </source>
</reference>
<keyword evidence="3" id="KW-1185">Reference proteome</keyword>
<dbReference type="Proteomes" id="UP001500822">
    <property type="component" value="Unassembled WGS sequence"/>
</dbReference>
<feature type="region of interest" description="Disordered" evidence="1">
    <location>
        <begin position="1"/>
        <end position="59"/>
    </location>
</feature>
<organism evidence="2 3">
    <name type="scientific">Gordonia alkaliphila</name>
    <dbReference type="NCBI Taxonomy" id="1053547"/>
    <lineage>
        <taxon>Bacteria</taxon>
        <taxon>Bacillati</taxon>
        <taxon>Actinomycetota</taxon>
        <taxon>Actinomycetes</taxon>
        <taxon>Mycobacteriales</taxon>
        <taxon>Gordoniaceae</taxon>
        <taxon>Gordonia</taxon>
    </lineage>
</organism>
<evidence type="ECO:0000256" key="1">
    <source>
        <dbReference type="SAM" id="MobiDB-lite"/>
    </source>
</evidence>
<proteinExistence type="predicted"/>
<comment type="caution">
    <text evidence="2">The sequence shown here is derived from an EMBL/GenBank/DDBJ whole genome shotgun (WGS) entry which is preliminary data.</text>
</comment>
<name>A0ABP8ZF48_9ACTN</name>
<evidence type="ECO:0000313" key="3">
    <source>
        <dbReference type="Proteomes" id="UP001500822"/>
    </source>
</evidence>
<gene>
    <name evidence="2" type="ORF">GCM10023217_26940</name>
</gene>
<protein>
    <submittedName>
        <fullName evidence="2">Uncharacterized protein</fullName>
    </submittedName>
</protein>
<evidence type="ECO:0000313" key="2">
    <source>
        <dbReference type="EMBL" id="GAA4754029.1"/>
    </source>
</evidence>